<protein>
    <submittedName>
        <fullName evidence="1">Unannotated protein</fullName>
    </submittedName>
</protein>
<evidence type="ECO:0000313" key="1">
    <source>
        <dbReference type="EMBL" id="CAB4790505.1"/>
    </source>
</evidence>
<proteinExistence type="predicted"/>
<dbReference type="AlphaFoldDB" id="A0A6J6X3A7"/>
<accession>A0A6J6X3A7</accession>
<name>A0A6J6X3A7_9ZZZZ</name>
<dbReference type="EMBL" id="CAFAAB010000144">
    <property type="protein sequence ID" value="CAB4790505.1"/>
    <property type="molecule type" value="Genomic_DNA"/>
</dbReference>
<reference evidence="1" key="1">
    <citation type="submission" date="2020-05" db="EMBL/GenBank/DDBJ databases">
        <authorList>
            <person name="Chiriac C."/>
            <person name="Salcher M."/>
            <person name="Ghai R."/>
            <person name="Kavagutti S V."/>
        </authorList>
    </citation>
    <scope>NUCLEOTIDE SEQUENCE</scope>
</reference>
<sequence>MASECTTLQKGWIKAHTKNVFARGRGRRHFSQAIDYFVNRGAAAVNGAVGSLAMIEAQPEMLTERTVG</sequence>
<gene>
    <name evidence="1" type="ORF">UFOPK2958_01146</name>
</gene>
<organism evidence="1">
    <name type="scientific">freshwater metagenome</name>
    <dbReference type="NCBI Taxonomy" id="449393"/>
    <lineage>
        <taxon>unclassified sequences</taxon>
        <taxon>metagenomes</taxon>
        <taxon>ecological metagenomes</taxon>
    </lineage>
</organism>